<evidence type="ECO:0000256" key="1">
    <source>
        <dbReference type="SAM" id="MobiDB-lite"/>
    </source>
</evidence>
<dbReference type="Proteomes" id="UP000030848">
    <property type="component" value="Unassembled WGS sequence"/>
</dbReference>
<dbReference type="AlphaFoldDB" id="A0A837DCR7"/>
<protein>
    <submittedName>
        <fullName evidence="2">Uncharacterized protein</fullName>
    </submittedName>
</protein>
<comment type="caution">
    <text evidence="2">The sequence shown here is derived from an EMBL/GenBank/DDBJ whole genome shotgun (WGS) entry which is preliminary data.</text>
</comment>
<reference evidence="2 3" key="1">
    <citation type="submission" date="2014-10" db="EMBL/GenBank/DDBJ databases">
        <title>Genome sequence of Micropolyspora internatus JCM3315.</title>
        <authorList>
            <person name="Shin S.-K."/>
            <person name="Yi H."/>
        </authorList>
    </citation>
    <scope>NUCLEOTIDE SEQUENCE [LARGE SCALE GENOMIC DNA]</scope>
    <source>
        <strain evidence="2 3">JCM 3315</strain>
    </source>
</reference>
<dbReference type="EMBL" id="JRZE01000003">
    <property type="protein sequence ID" value="KHF45162.1"/>
    <property type="molecule type" value="Genomic_DNA"/>
</dbReference>
<feature type="region of interest" description="Disordered" evidence="1">
    <location>
        <begin position="1"/>
        <end position="40"/>
    </location>
</feature>
<evidence type="ECO:0000313" key="2">
    <source>
        <dbReference type="EMBL" id="KHF45162.1"/>
    </source>
</evidence>
<proteinExistence type="predicted"/>
<organism evidence="2 3">
    <name type="scientific">Saccharomonospora viridis</name>
    <dbReference type="NCBI Taxonomy" id="1852"/>
    <lineage>
        <taxon>Bacteria</taxon>
        <taxon>Bacillati</taxon>
        <taxon>Actinomycetota</taxon>
        <taxon>Actinomycetes</taxon>
        <taxon>Pseudonocardiales</taxon>
        <taxon>Pseudonocardiaceae</taxon>
        <taxon>Saccharomonospora</taxon>
    </lineage>
</organism>
<name>A0A837DCR7_9PSEU</name>
<gene>
    <name evidence="2" type="ORF">MINT15_20440</name>
</gene>
<sequence length="40" mass="4360">MPTAESSQRERSAQASPSRSKAGPGEDVDEEDFSNTNWFG</sequence>
<accession>A0A837DCR7</accession>
<evidence type="ECO:0000313" key="3">
    <source>
        <dbReference type="Proteomes" id="UP000030848"/>
    </source>
</evidence>